<evidence type="ECO:0000256" key="2">
    <source>
        <dbReference type="ARBA" id="ARBA00022777"/>
    </source>
</evidence>
<gene>
    <name evidence="4" type="primary">dhaK2</name>
    <name evidence="4" type="ORF">GCM10007913_24970</name>
</gene>
<dbReference type="PANTHER" id="PTHR28629:SF4">
    <property type="entry name" value="TRIOKINASE_FMN CYCLASE"/>
    <property type="match status" value="1"/>
</dbReference>
<accession>A0ABQ5UFM3</accession>
<dbReference type="Gene3D" id="1.25.40.340">
    <property type="match status" value="1"/>
</dbReference>
<dbReference type="InterPro" id="IPR004007">
    <property type="entry name" value="DhaL_dom"/>
</dbReference>
<dbReference type="RefSeq" id="WP_284391250.1">
    <property type="nucleotide sequence ID" value="NZ_BSNG01000001.1"/>
</dbReference>
<dbReference type="InterPro" id="IPR050861">
    <property type="entry name" value="Dihydroxyacetone_Kinase"/>
</dbReference>
<keyword evidence="2 4" id="KW-0418">Kinase</keyword>
<name>A0ABQ5UFM3_9HYPH</name>
<organism evidence="4 5">
    <name type="scientific">Devosia yakushimensis</name>
    <dbReference type="NCBI Taxonomy" id="470028"/>
    <lineage>
        <taxon>Bacteria</taxon>
        <taxon>Pseudomonadati</taxon>
        <taxon>Pseudomonadota</taxon>
        <taxon>Alphaproteobacteria</taxon>
        <taxon>Hyphomicrobiales</taxon>
        <taxon>Devosiaceae</taxon>
        <taxon>Devosia</taxon>
    </lineage>
</organism>
<sequence>MTLTSSILRNTVSRIVAVLPSLEQELNEADSKLGDGDTGGMLARVVAAIDQAGPDDGADVGVTLTGYAKATVGATGSSLGTLIATALMTASRQTKGRSEVPWVELGTILGDARDAMSARGGANLGDKTVLDALDAVAKSIAGYDQPTLIHAAALTAAKATLEEYRDRPNKMGRARMFADASKGLDDPGMLAMVRVIEAIGS</sequence>
<dbReference type="EMBL" id="BSNG01000001">
    <property type="protein sequence ID" value="GLQ10565.1"/>
    <property type="molecule type" value="Genomic_DNA"/>
</dbReference>
<protein>
    <submittedName>
        <fullName evidence="4">Dihydroxyacetone kinase subunit L</fullName>
    </submittedName>
</protein>
<dbReference type="SUPFAM" id="SSF101473">
    <property type="entry name" value="DhaL-like"/>
    <property type="match status" value="1"/>
</dbReference>
<dbReference type="PANTHER" id="PTHR28629">
    <property type="entry name" value="TRIOKINASE/FMN CYCLASE"/>
    <property type="match status" value="1"/>
</dbReference>
<dbReference type="GO" id="GO:0016301">
    <property type="term" value="F:kinase activity"/>
    <property type="evidence" value="ECO:0007669"/>
    <property type="project" value="UniProtKB-KW"/>
</dbReference>
<feature type="domain" description="DhaL" evidence="3">
    <location>
        <begin position="6"/>
        <end position="201"/>
    </location>
</feature>
<reference evidence="4" key="2">
    <citation type="submission" date="2023-01" db="EMBL/GenBank/DDBJ databases">
        <title>Draft genome sequence of Devosia yakushimensis strain NBRC 103855.</title>
        <authorList>
            <person name="Sun Q."/>
            <person name="Mori K."/>
        </authorList>
    </citation>
    <scope>NUCLEOTIDE SEQUENCE</scope>
    <source>
        <strain evidence="4">NBRC 103855</strain>
    </source>
</reference>
<dbReference type="PROSITE" id="PS51480">
    <property type="entry name" value="DHAL"/>
    <property type="match status" value="1"/>
</dbReference>
<proteinExistence type="predicted"/>
<dbReference type="Pfam" id="PF02734">
    <property type="entry name" value="Dak2"/>
    <property type="match status" value="1"/>
</dbReference>
<evidence type="ECO:0000313" key="5">
    <source>
        <dbReference type="Proteomes" id="UP001161406"/>
    </source>
</evidence>
<evidence type="ECO:0000313" key="4">
    <source>
        <dbReference type="EMBL" id="GLQ10565.1"/>
    </source>
</evidence>
<keyword evidence="1" id="KW-0808">Transferase</keyword>
<evidence type="ECO:0000259" key="3">
    <source>
        <dbReference type="PROSITE" id="PS51480"/>
    </source>
</evidence>
<reference evidence="4" key="1">
    <citation type="journal article" date="2014" name="Int. J. Syst. Evol. Microbiol.">
        <title>Complete genome of a new Firmicutes species belonging to the dominant human colonic microbiota ('Ruminococcus bicirculans') reveals two chromosomes and a selective capacity to utilize plant glucans.</title>
        <authorList>
            <consortium name="NISC Comparative Sequencing Program"/>
            <person name="Wegmann U."/>
            <person name="Louis P."/>
            <person name="Goesmann A."/>
            <person name="Henrissat B."/>
            <person name="Duncan S.H."/>
            <person name="Flint H.J."/>
        </authorList>
    </citation>
    <scope>NUCLEOTIDE SEQUENCE</scope>
    <source>
        <strain evidence="4">NBRC 103855</strain>
    </source>
</reference>
<dbReference type="Proteomes" id="UP001161406">
    <property type="component" value="Unassembled WGS sequence"/>
</dbReference>
<keyword evidence="5" id="KW-1185">Reference proteome</keyword>
<dbReference type="SMART" id="SM01120">
    <property type="entry name" value="Dak2"/>
    <property type="match status" value="1"/>
</dbReference>
<evidence type="ECO:0000256" key="1">
    <source>
        <dbReference type="ARBA" id="ARBA00022679"/>
    </source>
</evidence>
<dbReference type="InterPro" id="IPR036117">
    <property type="entry name" value="DhaL_dom_sf"/>
</dbReference>
<comment type="caution">
    <text evidence="4">The sequence shown here is derived from an EMBL/GenBank/DDBJ whole genome shotgun (WGS) entry which is preliminary data.</text>
</comment>